<dbReference type="InterPro" id="IPR041712">
    <property type="entry name" value="DHPS-like_MBL-fold"/>
</dbReference>
<evidence type="ECO:0000259" key="1">
    <source>
        <dbReference type="SMART" id="SM00849"/>
    </source>
</evidence>
<dbReference type="Gene3D" id="3.60.15.10">
    <property type="entry name" value="Ribonuclease Z/Hydroxyacylglutathione hydrolase-like"/>
    <property type="match status" value="1"/>
</dbReference>
<accession>A0AAX3BAB2</accession>
<sequence length="273" mass="30360">MITENPMELIVLVENTTFISSLCARHGLALLLHHKGGWVLFDTGSDQTIVENMQSLSLPLHEVSHVVISHGHYDHAGGLESVFSHASLQGIYAHPDALIPKYRQDGSFIGMRLSPGMQKLFTPITTVTEILPSVWVIPDIRVVHADDLHTDGLFVQKDTTREIDNFEDEVCVVLEHADSLTVYTGCAHRGITNTIETVLARFSKPIDLVIGGFHLRHTAFEIRQEIIKRLSSYPVAKFMVCHCTGLDAYSEMKALMGDRVSYASTGTRIHLAF</sequence>
<dbReference type="Pfam" id="PF00753">
    <property type="entry name" value="Lactamase_B"/>
    <property type="match status" value="1"/>
</dbReference>
<dbReference type="Proteomes" id="UP001056539">
    <property type="component" value="Chromosome"/>
</dbReference>
<dbReference type="RefSeq" id="WP_271434280.1">
    <property type="nucleotide sequence ID" value="NZ_CP073355.1"/>
</dbReference>
<keyword evidence="3" id="KW-1185">Reference proteome</keyword>
<dbReference type="InterPro" id="IPR036866">
    <property type="entry name" value="RibonucZ/Hydroxyglut_hydro"/>
</dbReference>
<dbReference type="EMBL" id="CP073355">
    <property type="protein sequence ID" value="URA09154.1"/>
    <property type="molecule type" value="Genomic_DNA"/>
</dbReference>
<evidence type="ECO:0000313" key="2">
    <source>
        <dbReference type="EMBL" id="URA09154.1"/>
    </source>
</evidence>
<dbReference type="AlphaFoldDB" id="A0AAX3BAB2"/>
<dbReference type="GO" id="GO:0016740">
    <property type="term" value="F:transferase activity"/>
    <property type="evidence" value="ECO:0007669"/>
    <property type="project" value="TreeGrafter"/>
</dbReference>
<proteinExistence type="predicted"/>
<dbReference type="InterPro" id="IPR052926">
    <property type="entry name" value="Metallo-beta-lactamase_dom"/>
</dbReference>
<dbReference type="PANTHER" id="PTHR13754">
    <property type="entry name" value="METALLO-BETA-LACTAMASE SUPERFAMILY PROTEIN"/>
    <property type="match status" value="1"/>
</dbReference>
<organism evidence="2 3">
    <name type="scientific">Thermospira aquatica</name>
    <dbReference type="NCBI Taxonomy" id="2828656"/>
    <lineage>
        <taxon>Bacteria</taxon>
        <taxon>Pseudomonadati</taxon>
        <taxon>Spirochaetota</taxon>
        <taxon>Spirochaetia</taxon>
        <taxon>Brevinematales</taxon>
        <taxon>Thermospiraceae</taxon>
        <taxon>Thermospira</taxon>
    </lineage>
</organism>
<dbReference type="SMART" id="SM00849">
    <property type="entry name" value="Lactamase_B"/>
    <property type="match status" value="1"/>
</dbReference>
<gene>
    <name evidence="2" type="ORF">KDW03_06490</name>
</gene>
<dbReference type="InterPro" id="IPR001279">
    <property type="entry name" value="Metallo-B-lactamas"/>
</dbReference>
<dbReference type="SUPFAM" id="SSF56281">
    <property type="entry name" value="Metallo-hydrolase/oxidoreductase"/>
    <property type="match status" value="1"/>
</dbReference>
<evidence type="ECO:0000313" key="3">
    <source>
        <dbReference type="Proteomes" id="UP001056539"/>
    </source>
</evidence>
<name>A0AAX3BAB2_9SPIR</name>
<dbReference type="CDD" id="cd07713">
    <property type="entry name" value="DHPS-like_MBL-fold"/>
    <property type="match status" value="1"/>
</dbReference>
<reference evidence="2" key="1">
    <citation type="submission" date="2021-04" db="EMBL/GenBank/DDBJ databases">
        <authorList>
            <person name="Postec A."/>
        </authorList>
    </citation>
    <scope>NUCLEOTIDE SEQUENCE</scope>
    <source>
        <strain evidence="2">F1F22</strain>
    </source>
</reference>
<reference evidence="2" key="2">
    <citation type="submission" date="2022-06" db="EMBL/GenBank/DDBJ databases">
        <title>Thermospira aquatica gen. nov., sp. nov.</title>
        <authorList>
            <person name="Ben Ali Gam Z."/>
            <person name="Labat M."/>
        </authorList>
    </citation>
    <scope>NUCLEOTIDE SEQUENCE</scope>
    <source>
        <strain evidence="2">F1F22</strain>
    </source>
</reference>
<dbReference type="KEGG" id="taqu:KDW03_06490"/>
<protein>
    <submittedName>
        <fullName evidence="2">MBL fold metallo-hydrolase</fullName>
    </submittedName>
</protein>
<feature type="domain" description="Metallo-beta-lactamase" evidence="1">
    <location>
        <begin position="26"/>
        <end position="242"/>
    </location>
</feature>
<dbReference type="PANTHER" id="PTHR13754:SF13">
    <property type="entry name" value="METALLO-BETA-LACTAMASE SUPERFAMILY PROTEIN (AFU_ORTHOLOGUE AFUA_3G07630)"/>
    <property type="match status" value="1"/>
</dbReference>